<reference evidence="1 2" key="1">
    <citation type="submission" date="2016-10" db="EMBL/GenBank/DDBJ databases">
        <authorList>
            <person name="de Groot N.N."/>
        </authorList>
    </citation>
    <scope>NUCLEOTIDE SEQUENCE [LARGE SCALE GENOMIC DNA]</scope>
    <source>
        <strain evidence="1 2">OK461</strain>
    </source>
</reference>
<evidence type="ECO:0000313" key="1">
    <source>
        <dbReference type="EMBL" id="SFG15828.1"/>
    </source>
</evidence>
<evidence type="ECO:0000313" key="2">
    <source>
        <dbReference type="Proteomes" id="UP000181942"/>
    </source>
</evidence>
<name>A0A1I2PIB0_9ACTN</name>
<proteinExistence type="predicted"/>
<dbReference type="RefSeq" id="WP_075031283.1">
    <property type="nucleotide sequence ID" value="NZ_FONR01000016.1"/>
</dbReference>
<dbReference type="AlphaFoldDB" id="A0A1I2PIB0"/>
<accession>A0A1I2PIB0</accession>
<dbReference type="OrthoDB" id="4291278at2"/>
<dbReference type="EMBL" id="FONR01000016">
    <property type="protein sequence ID" value="SFG15828.1"/>
    <property type="molecule type" value="Genomic_DNA"/>
</dbReference>
<protein>
    <submittedName>
        <fullName evidence="1">Uncharacterized protein</fullName>
    </submittedName>
</protein>
<sequence length="161" mass="18027">MRQGVGEEHGHGLSAQLTRARAEARLQLDEPDLVRALRTVRKEVRPLAQKLREVAPETFEAHRDALAVLLNDCALALVDTEPRPPVPSFDAVRIRRIDLRDVDGLLDAGRPGERPVIQQLFKSALDVVDDPVLREVIKANQQGVHILQRANHWIRLLADAV</sequence>
<organism evidence="1 2">
    <name type="scientific">Streptomyces mirabilis</name>
    <dbReference type="NCBI Taxonomy" id="68239"/>
    <lineage>
        <taxon>Bacteria</taxon>
        <taxon>Bacillati</taxon>
        <taxon>Actinomycetota</taxon>
        <taxon>Actinomycetes</taxon>
        <taxon>Kitasatosporales</taxon>
        <taxon>Streptomycetaceae</taxon>
        <taxon>Streptomyces</taxon>
    </lineage>
</organism>
<dbReference type="Proteomes" id="UP000181942">
    <property type="component" value="Unassembled WGS sequence"/>
</dbReference>
<gene>
    <name evidence="1" type="ORF">SAMN02787118_116170</name>
</gene>